<protein>
    <submittedName>
        <fullName evidence="6">Fungal specific transcription factor</fullName>
    </submittedName>
</protein>
<dbReference type="Pfam" id="PF04082">
    <property type="entry name" value="Fungal_trans"/>
    <property type="match status" value="1"/>
</dbReference>
<accession>A0A8H6JFW3</accession>
<keyword evidence="7" id="KW-1185">Reference proteome</keyword>
<dbReference type="SUPFAM" id="SSF57701">
    <property type="entry name" value="Zn2/Cys6 DNA-binding domain"/>
    <property type="match status" value="1"/>
</dbReference>
<name>A0A8H6JFW3_9PEZI</name>
<evidence type="ECO:0000256" key="3">
    <source>
        <dbReference type="ARBA" id="ARBA00023242"/>
    </source>
</evidence>
<sequence>MSSAQGGPSEARSRPPPNRRRDKPQLSCNLCRRRKLKCDRRQPCQTCSHRGLPCTYATNNAPAAGVAQHAPVRPRTNVQARLAQLEDLVVSMMDDQAPSRATPPTMNPEGNPLAYSQPLESVNASSAVASDYYEGGSKSSEAGSIRVNSSESRYVGGSHWASILDGIAELKEHLETEEEALTSSATPGSVPAPEEDMEMPLLYSTRPASREEILDCIPSKQVLDRYISYYFNSLDLASAAVHTGKFLREYENFWQSSEETPVMWLGLLYSIMCMAVMSFEQAGFPEAEDSGSLVDLYREKTAQCLLLGRYANGGPYTWETLYHYVVIELSSCRDVTQTIGILHGISMNLLMQMGFHRDPSHFPSISPFAGEMRRRSWVKSMEGDVQMAMQTGMPRRINDGYWDTLEPRNLNDSDFDEETTELPLGRPETEITPVLQLIARSRMLVAVGAAIDISTSVKQHAYSEIMAVDRQIKDAESSIPPPLRMKALAASVTDPPIMIMHRHYLVLMFRVGEIMIHRKYLSTDDDSSAYSRKTCIDACLAVLQIQQTLNAETVSGGLLHTAGSKVLLLGNHEFLLACVTLCGVVHRGLHARGNEHALFREEEIKLALRRALLAWQQRGPSSREARIAAESVRLVLKKSGWLDEASENQAHFQGDNPIFETFEGLFGSGGENLGDFPSMMFGGPDMDMEGFPWFMDAMGGDMSLADDLPGPSNQDNALQ</sequence>
<evidence type="ECO:0000256" key="2">
    <source>
        <dbReference type="ARBA" id="ARBA00022723"/>
    </source>
</evidence>
<dbReference type="GO" id="GO:0005634">
    <property type="term" value="C:nucleus"/>
    <property type="evidence" value="ECO:0007669"/>
    <property type="project" value="UniProtKB-SubCell"/>
</dbReference>
<reference evidence="6 7" key="1">
    <citation type="journal article" date="2020" name="Phytopathology">
        <title>Genome Sequence Resources of Colletotrichum truncatum, C. plurivorum, C. musicola, and C. sojae: Four Species Pathogenic to Soybean (Glycine max).</title>
        <authorList>
            <person name="Rogerio F."/>
            <person name="Boufleur T.R."/>
            <person name="Ciampi-Guillardi M."/>
            <person name="Sukno S.A."/>
            <person name="Thon M.R."/>
            <person name="Massola Junior N.S."/>
            <person name="Baroncelli R."/>
        </authorList>
    </citation>
    <scope>NUCLEOTIDE SEQUENCE [LARGE SCALE GENOMIC DNA]</scope>
    <source>
        <strain evidence="6 7">LFN0009</strain>
    </source>
</reference>
<keyword evidence="3" id="KW-0539">Nucleus</keyword>
<evidence type="ECO:0000256" key="4">
    <source>
        <dbReference type="SAM" id="MobiDB-lite"/>
    </source>
</evidence>
<dbReference type="CDD" id="cd00067">
    <property type="entry name" value="GAL4"/>
    <property type="match status" value="1"/>
</dbReference>
<dbReference type="PROSITE" id="PS50048">
    <property type="entry name" value="ZN2_CY6_FUNGAL_2"/>
    <property type="match status" value="1"/>
</dbReference>
<dbReference type="InterPro" id="IPR036864">
    <property type="entry name" value="Zn2-C6_fun-type_DNA-bd_sf"/>
</dbReference>
<comment type="subcellular location">
    <subcellularLocation>
        <location evidence="1">Nucleus</location>
    </subcellularLocation>
</comment>
<dbReference type="SMART" id="SM00066">
    <property type="entry name" value="GAL4"/>
    <property type="match status" value="1"/>
</dbReference>
<feature type="region of interest" description="Disordered" evidence="4">
    <location>
        <begin position="1"/>
        <end position="26"/>
    </location>
</feature>
<dbReference type="Pfam" id="PF00172">
    <property type="entry name" value="Zn_clus"/>
    <property type="match status" value="1"/>
</dbReference>
<dbReference type="InterPro" id="IPR050613">
    <property type="entry name" value="Sec_Metabolite_Reg"/>
</dbReference>
<evidence type="ECO:0000313" key="6">
    <source>
        <dbReference type="EMBL" id="KAF6812188.1"/>
    </source>
</evidence>
<dbReference type="GO" id="GO:0006351">
    <property type="term" value="P:DNA-templated transcription"/>
    <property type="evidence" value="ECO:0007669"/>
    <property type="project" value="InterPro"/>
</dbReference>
<dbReference type="InterPro" id="IPR001138">
    <property type="entry name" value="Zn2Cys6_DnaBD"/>
</dbReference>
<evidence type="ECO:0000259" key="5">
    <source>
        <dbReference type="PROSITE" id="PS50048"/>
    </source>
</evidence>
<dbReference type="CDD" id="cd12148">
    <property type="entry name" value="fungal_TF_MHR"/>
    <property type="match status" value="1"/>
</dbReference>
<dbReference type="GO" id="GO:0008270">
    <property type="term" value="F:zinc ion binding"/>
    <property type="evidence" value="ECO:0007669"/>
    <property type="project" value="InterPro"/>
</dbReference>
<dbReference type="GO" id="GO:0000981">
    <property type="term" value="F:DNA-binding transcription factor activity, RNA polymerase II-specific"/>
    <property type="evidence" value="ECO:0007669"/>
    <property type="project" value="InterPro"/>
</dbReference>
<evidence type="ECO:0000313" key="7">
    <source>
        <dbReference type="Proteomes" id="UP000652219"/>
    </source>
</evidence>
<dbReference type="AlphaFoldDB" id="A0A8H6JFW3"/>
<dbReference type="Proteomes" id="UP000652219">
    <property type="component" value="Unassembled WGS sequence"/>
</dbReference>
<gene>
    <name evidence="6" type="ORF">CSOJ01_05312</name>
</gene>
<proteinExistence type="predicted"/>
<organism evidence="6 7">
    <name type="scientific">Colletotrichum sojae</name>
    <dbReference type="NCBI Taxonomy" id="2175907"/>
    <lineage>
        <taxon>Eukaryota</taxon>
        <taxon>Fungi</taxon>
        <taxon>Dikarya</taxon>
        <taxon>Ascomycota</taxon>
        <taxon>Pezizomycotina</taxon>
        <taxon>Sordariomycetes</taxon>
        <taxon>Hypocreomycetidae</taxon>
        <taxon>Glomerellales</taxon>
        <taxon>Glomerellaceae</taxon>
        <taxon>Colletotrichum</taxon>
        <taxon>Colletotrichum orchidearum species complex</taxon>
    </lineage>
</organism>
<feature type="region of interest" description="Disordered" evidence="4">
    <location>
        <begin position="176"/>
        <end position="195"/>
    </location>
</feature>
<keyword evidence="2" id="KW-0479">Metal-binding</keyword>
<dbReference type="EMBL" id="WIGN01000066">
    <property type="protein sequence ID" value="KAF6812188.1"/>
    <property type="molecule type" value="Genomic_DNA"/>
</dbReference>
<dbReference type="PROSITE" id="PS00463">
    <property type="entry name" value="ZN2_CY6_FUNGAL_1"/>
    <property type="match status" value="1"/>
</dbReference>
<dbReference type="Gene3D" id="4.10.240.10">
    <property type="entry name" value="Zn(2)-C6 fungal-type DNA-binding domain"/>
    <property type="match status" value="1"/>
</dbReference>
<dbReference type="InterPro" id="IPR007219">
    <property type="entry name" value="XnlR_reg_dom"/>
</dbReference>
<feature type="domain" description="Zn(2)-C6 fungal-type" evidence="5">
    <location>
        <begin position="27"/>
        <end position="56"/>
    </location>
</feature>
<comment type="caution">
    <text evidence="6">The sequence shown here is derived from an EMBL/GenBank/DDBJ whole genome shotgun (WGS) entry which is preliminary data.</text>
</comment>
<evidence type="ECO:0000256" key="1">
    <source>
        <dbReference type="ARBA" id="ARBA00004123"/>
    </source>
</evidence>
<dbReference type="PANTHER" id="PTHR31001:SF74">
    <property type="entry name" value="ZN(II)2CYS6 TRANSCRIPTION FACTOR (EUROFUNG)"/>
    <property type="match status" value="1"/>
</dbReference>
<dbReference type="PANTHER" id="PTHR31001">
    <property type="entry name" value="UNCHARACTERIZED TRANSCRIPTIONAL REGULATORY PROTEIN"/>
    <property type="match status" value="1"/>
</dbReference>
<dbReference type="GO" id="GO:0003677">
    <property type="term" value="F:DNA binding"/>
    <property type="evidence" value="ECO:0007669"/>
    <property type="project" value="InterPro"/>
</dbReference>